<dbReference type="Proteomes" id="UP001597221">
    <property type="component" value="Unassembled WGS sequence"/>
</dbReference>
<accession>A0ABW4HNA0</accession>
<dbReference type="PANTHER" id="PTHR33990">
    <property type="entry name" value="PROTEIN YJDN-RELATED"/>
    <property type="match status" value="1"/>
</dbReference>
<keyword evidence="3" id="KW-1185">Reference proteome</keyword>
<evidence type="ECO:0000313" key="3">
    <source>
        <dbReference type="Proteomes" id="UP001597221"/>
    </source>
</evidence>
<dbReference type="Gene3D" id="3.10.180.10">
    <property type="entry name" value="2,3-Dihydroxybiphenyl 1,2-Dioxygenase, domain 1"/>
    <property type="match status" value="1"/>
</dbReference>
<dbReference type="PANTHER" id="PTHR33990:SF1">
    <property type="entry name" value="PROTEIN YJDN"/>
    <property type="match status" value="1"/>
</dbReference>
<evidence type="ECO:0000313" key="2">
    <source>
        <dbReference type="EMBL" id="MFD1607014.1"/>
    </source>
</evidence>
<comment type="caution">
    <text evidence="2">The sequence shown here is derived from an EMBL/GenBank/DDBJ whole genome shotgun (WGS) entry which is preliminary data.</text>
</comment>
<name>A0ABW4HNA0_9BACI</name>
<dbReference type="InterPro" id="IPR028973">
    <property type="entry name" value="PhnB-like"/>
</dbReference>
<gene>
    <name evidence="2" type="ORF">ACFSBH_05035</name>
</gene>
<evidence type="ECO:0000259" key="1">
    <source>
        <dbReference type="Pfam" id="PF00903"/>
    </source>
</evidence>
<reference evidence="3" key="1">
    <citation type="journal article" date="2019" name="Int. J. Syst. Evol. Microbiol.">
        <title>The Global Catalogue of Microorganisms (GCM) 10K type strain sequencing project: providing services to taxonomists for standard genome sequencing and annotation.</title>
        <authorList>
            <consortium name="The Broad Institute Genomics Platform"/>
            <consortium name="The Broad Institute Genome Sequencing Center for Infectious Disease"/>
            <person name="Wu L."/>
            <person name="Ma J."/>
        </authorList>
    </citation>
    <scope>NUCLEOTIDE SEQUENCE [LARGE SCALE GENOMIC DNA]</scope>
    <source>
        <strain evidence="3">CGMCC 1.12376</strain>
    </source>
</reference>
<dbReference type="InterPro" id="IPR004360">
    <property type="entry name" value="Glyas_Fos-R_dOase_dom"/>
</dbReference>
<sequence>MILGVHPYIRTNGNGQEVVKFYENALEAEVLGVQTYGDFPENPEFPLSDEMKALVAHAQLKIGESYLMISDNFPEEPYQIGEQLNIALLFKDVEKVKVIFEKLQDGGEVILPLQETPFSPAYGQVKDKYSITWQISTVGE</sequence>
<proteinExistence type="predicted"/>
<dbReference type="Pfam" id="PF00903">
    <property type="entry name" value="Glyoxalase"/>
    <property type="match status" value="1"/>
</dbReference>
<feature type="domain" description="Glyoxalase/fosfomycin resistance/dioxygenase" evidence="1">
    <location>
        <begin position="11"/>
        <end position="135"/>
    </location>
</feature>
<organism evidence="2 3">
    <name type="scientific">Oceanobacillus luteolus</name>
    <dbReference type="NCBI Taxonomy" id="1274358"/>
    <lineage>
        <taxon>Bacteria</taxon>
        <taxon>Bacillati</taxon>
        <taxon>Bacillota</taxon>
        <taxon>Bacilli</taxon>
        <taxon>Bacillales</taxon>
        <taxon>Bacillaceae</taxon>
        <taxon>Oceanobacillus</taxon>
    </lineage>
</organism>
<dbReference type="EMBL" id="JBHUDE010000018">
    <property type="protein sequence ID" value="MFD1607014.1"/>
    <property type="molecule type" value="Genomic_DNA"/>
</dbReference>
<protein>
    <submittedName>
        <fullName evidence="2">VOC family protein</fullName>
    </submittedName>
</protein>
<dbReference type="RefSeq" id="WP_251512026.1">
    <property type="nucleotide sequence ID" value="NZ_JAMBON010000003.1"/>
</dbReference>
<dbReference type="SUPFAM" id="SSF54593">
    <property type="entry name" value="Glyoxalase/Bleomycin resistance protein/Dihydroxybiphenyl dioxygenase"/>
    <property type="match status" value="1"/>
</dbReference>
<dbReference type="InterPro" id="IPR029068">
    <property type="entry name" value="Glyas_Bleomycin-R_OHBP_Dase"/>
</dbReference>
<dbReference type="CDD" id="cd06588">
    <property type="entry name" value="PhnB_like"/>
    <property type="match status" value="1"/>
</dbReference>